<protein>
    <submittedName>
        <fullName evidence="1">Uncharacterized protein</fullName>
    </submittedName>
</protein>
<reference evidence="1 2" key="1">
    <citation type="journal article" date="2016" name="Mol. Biol. Evol.">
        <title>Comparative Genomics of Early-Diverging Mushroom-Forming Fungi Provides Insights into the Origins of Lignocellulose Decay Capabilities.</title>
        <authorList>
            <person name="Nagy L.G."/>
            <person name="Riley R."/>
            <person name="Tritt A."/>
            <person name="Adam C."/>
            <person name="Daum C."/>
            <person name="Floudas D."/>
            <person name="Sun H."/>
            <person name="Yadav J.S."/>
            <person name="Pangilinan J."/>
            <person name="Larsson K.H."/>
            <person name="Matsuura K."/>
            <person name="Barry K."/>
            <person name="Labutti K."/>
            <person name="Kuo R."/>
            <person name="Ohm R.A."/>
            <person name="Bhattacharya S.S."/>
            <person name="Shirouzu T."/>
            <person name="Yoshinaga Y."/>
            <person name="Martin F.M."/>
            <person name="Grigoriev I.V."/>
            <person name="Hibbett D.S."/>
        </authorList>
    </citation>
    <scope>NUCLEOTIDE SEQUENCE [LARGE SCALE GENOMIC DNA]</scope>
    <source>
        <strain evidence="1 2">CBS 109695</strain>
    </source>
</reference>
<organism evidence="1 2">
    <name type="scientific">Athelia psychrophila</name>
    <dbReference type="NCBI Taxonomy" id="1759441"/>
    <lineage>
        <taxon>Eukaryota</taxon>
        <taxon>Fungi</taxon>
        <taxon>Dikarya</taxon>
        <taxon>Basidiomycota</taxon>
        <taxon>Agaricomycotina</taxon>
        <taxon>Agaricomycetes</taxon>
        <taxon>Agaricomycetidae</taxon>
        <taxon>Atheliales</taxon>
        <taxon>Atheliaceae</taxon>
        <taxon>Athelia</taxon>
    </lineage>
</organism>
<sequence>MQCDIGPLLDHRSVLVGLILPAASPNYVYSITRVVTNAKTAGEMHLASKTDHLMFALVPNDNLARNPHMPWLRLLRHPAPIVGSDVLASIVHMRCITSLCSCACASVHVSNLPKRNNDITMSAPSLSSRMEVPAVLSQHKL</sequence>
<dbReference type="Proteomes" id="UP000076532">
    <property type="component" value="Unassembled WGS sequence"/>
</dbReference>
<dbReference type="EMBL" id="KV417720">
    <property type="protein sequence ID" value="KZP08476.1"/>
    <property type="molecule type" value="Genomic_DNA"/>
</dbReference>
<keyword evidence="2" id="KW-1185">Reference proteome</keyword>
<dbReference type="AlphaFoldDB" id="A0A165XER8"/>
<gene>
    <name evidence="1" type="ORF">FIBSPDRAFT_262003</name>
</gene>
<accession>A0A165XER8</accession>
<evidence type="ECO:0000313" key="1">
    <source>
        <dbReference type="EMBL" id="KZP08476.1"/>
    </source>
</evidence>
<evidence type="ECO:0000313" key="2">
    <source>
        <dbReference type="Proteomes" id="UP000076532"/>
    </source>
</evidence>
<proteinExistence type="predicted"/>
<name>A0A165XER8_9AGAM</name>